<dbReference type="AlphaFoldDB" id="A0A178I531"/>
<evidence type="ECO:0000313" key="2">
    <source>
        <dbReference type="EMBL" id="OAM79258.1"/>
    </source>
</evidence>
<dbReference type="Pfam" id="PF01755">
    <property type="entry name" value="Glyco_transf_25"/>
    <property type="match status" value="1"/>
</dbReference>
<keyword evidence="3" id="KW-1185">Reference proteome</keyword>
<sequence>MLPIYYINMANRPDRRAFMERQLASMGLACIRIEAVTEADISQEDADRYCNSDRPTFLRRRELGCTLSHERAWQAMLDNGAPAALVLEDDAEVSHLLPAFLDEAEAIDADLIRIETTGAWVRVYPIASRGESGVAVRGFRSTPMGTAGYVIKAEAARRLIGHRGLRERQTDLALYNPFEEPGRSLKRVLTDPALCRQLGAGADAGRSDIAHDVVPHAYARKHPVSHAVLRLQRYLKRGVRNLIDDLAQRGRLERRIIPYAQE</sequence>
<protein>
    <recommendedName>
        <fullName evidence="1">Glycosyl transferase family 25 domain-containing protein</fullName>
    </recommendedName>
</protein>
<feature type="domain" description="Glycosyl transferase family 25" evidence="1">
    <location>
        <begin position="1"/>
        <end position="161"/>
    </location>
</feature>
<dbReference type="Proteomes" id="UP000078389">
    <property type="component" value="Unassembled WGS sequence"/>
</dbReference>
<dbReference type="InterPro" id="IPR002654">
    <property type="entry name" value="Glyco_trans_25"/>
</dbReference>
<name>A0A178I531_9HYPH</name>
<evidence type="ECO:0000313" key="3">
    <source>
        <dbReference type="Proteomes" id="UP000078389"/>
    </source>
</evidence>
<dbReference type="CDD" id="cd06532">
    <property type="entry name" value="Glyco_transf_25"/>
    <property type="match status" value="1"/>
</dbReference>
<proteinExistence type="predicted"/>
<reference evidence="2 3" key="1">
    <citation type="submission" date="2016-03" db="EMBL/GenBank/DDBJ databases">
        <title>Genome sequencing of Devosia sp. S37.</title>
        <authorList>
            <person name="Mohd Nor M."/>
        </authorList>
    </citation>
    <scope>NUCLEOTIDE SEQUENCE [LARGE SCALE GENOMIC DNA]</scope>
    <source>
        <strain evidence="2 3">S37</strain>
    </source>
</reference>
<gene>
    <name evidence="2" type="ORF">A3840_04105</name>
</gene>
<evidence type="ECO:0000259" key="1">
    <source>
        <dbReference type="Pfam" id="PF01755"/>
    </source>
</evidence>
<dbReference type="EMBL" id="LVVY01000064">
    <property type="protein sequence ID" value="OAM79258.1"/>
    <property type="molecule type" value="Genomic_DNA"/>
</dbReference>
<accession>A0A178I531</accession>
<organism evidence="2 3">
    <name type="scientific">Devosia elaeis</name>
    <dbReference type="NCBI Taxonomy" id="1770058"/>
    <lineage>
        <taxon>Bacteria</taxon>
        <taxon>Pseudomonadati</taxon>
        <taxon>Pseudomonadota</taxon>
        <taxon>Alphaproteobacteria</taxon>
        <taxon>Hyphomicrobiales</taxon>
        <taxon>Devosiaceae</taxon>
        <taxon>Devosia</taxon>
    </lineage>
</organism>
<comment type="caution">
    <text evidence="2">The sequence shown here is derived from an EMBL/GenBank/DDBJ whole genome shotgun (WGS) entry which is preliminary data.</text>
</comment>